<dbReference type="AlphaFoldDB" id="A0A7J7TID9"/>
<gene>
    <name evidence="2" type="ORF">mMyoMyo1_009027</name>
</gene>
<dbReference type="EMBL" id="JABWUV010000016">
    <property type="protein sequence ID" value="KAF6300544.1"/>
    <property type="molecule type" value="Genomic_DNA"/>
</dbReference>
<protein>
    <submittedName>
        <fullName evidence="2">Uncharacterized protein</fullName>
    </submittedName>
</protein>
<evidence type="ECO:0000256" key="1">
    <source>
        <dbReference type="SAM" id="MobiDB-lite"/>
    </source>
</evidence>
<reference evidence="2 3" key="1">
    <citation type="journal article" date="2020" name="Nature">
        <title>Six reference-quality genomes reveal evolution of bat adaptations.</title>
        <authorList>
            <person name="Jebb D."/>
            <person name="Huang Z."/>
            <person name="Pippel M."/>
            <person name="Hughes G.M."/>
            <person name="Lavrichenko K."/>
            <person name="Devanna P."/>
            <person name="Winkler S."/>
            <person name="Jermiin L.S."/>
            <person name="Skirmuntt E.C."/>
            <person name="Katzourakis A."/>
            <person name="Burkitt-Gray L."/>
            <person name="Ray D.A."/>
            <person name="Sullivan K.A.M."/>
            <person name="Roscito J.G."/>
            <person name="Kirilenko B.M."/>
            <person name="Davalos L.M."/>
            <person name="Corthals A.P."/>
            <person name="Power M.L."/>
            <person name="Jones G."/>
            <person name="Ransome R.D."/>
            <person name="Dechmann D.K.N."/>
            <person name="Locatelli A.G."/>
            <person name="Puechmaille S.J."/>
            <person name="Fedrigo O."/>
            <person name="Jarvis E.D."/>
            <person name="Hiller M."/>
            <person name="Vernes S.C."/>
            <person name="Myers E.W."/>
            <person name="Teeling E.C."/>
        </authorList>
    </citation>
    <scope>NUCLEOTIDE SEQUENCE [LARGE SCALE GENOMIC DNA]</scope>
    <source>
        <strain evidence="2">MMyoMyo1</strain>
        <tissue evidence="2">Flight muscle</tissue>
    </source>
</reference>
<dbReference type="Proteomes" id="UP000527355">
    <property type="component" value="Unassembled WGS sequence"/>
</dbReference>
<name>A0A7J7TID9_MYOMY</name>
<organism evidence="2 3">
    <name type="scientific">Myotis myotis</name>
    <name type="common">Greater mouse-eared bat</name>
    <name type="synonym">Vespertilio myotis</name>
    <dbReference type="NCBI Taxonomy" id="51298"/>
    <lineage>
        <taxon>Eukaryota</taxon>
        <taxon>Metazoa</taxon>
        <taxon>Chordata</taxon>
        <taxon>Craniata</taxon>
        <taxon>Vertebrata</taxon>
        <taxon>Euteleostomi</taxon>
        <taxon>Mammalia</taxon>
        <taxon>Eutheria</taxon>
        <taxon>Laurasiatheria</taxon>
        <taxon>Chiroptera</taxon>
        <taxon>Yangochiroptera</taxon>
        <taxon>Vespertilionidae</taxon>
        <taxon>Myotis</taxon>
    </lineage>
</organism>
<feature type="region of interest" description="Disordered" evidence="1">
    <location>
        <begin position="195"/>
        <end position="218"/>
    </location>
</feature>
<keyword evidence="3" id="KW-1185">Reference proteome</keyword>
<evidence type="ECO:0000313" key="3">
    <source>
        <dbReference type="Proteomes" id="UP000527355"/>
    </source>
</evidence>
<proteinExistence type="predicted"/>
<sequence>MSHTAHNHAEAVPAGDVVGSKSFVFITEPFEHTGKQGAGIRHCPVSIQEAAPVTWCANRRHGHECQRAENRPSMRCAPFPQRPPGSASPCRCALSRLERLHGRVPSHMLTWPSPVPSSPLLPFDTGSVSTGAAWASGVSRGLSARSPLATRSLGTPLGAFAKLATVPGSWFLEHPGASPQGVLAAWAWVPFAGSGERGSERPRNYPRAPGAECRAPVS</sequence>
<accession>A0A7J7TID9</accession>
<evidence type="ECO:0000313" key="2">
    <source>
        <dbReference type="EMBL" id="KAF6300544.1"/>
    </source>
</evidence>
<comment type="caution">
    <text evidence="2">The sequence shown here is derived from an EMBL/GenBank/DDBJ whole genome shotgun (WGS) entry which is preliminary data.</text>
</comment>